<protein>
    <submittedName>
        <fullName evidence="5">Uncharacterized protein</fullName>
    </submittedName>
</protein>
<keyword evidence="4" id="KW-0131">Cell cycle</keyword>
<evidence type="ECO:0000256" key="4">
    <source>
        <dbReference type="ARBA" id="ARBA00023306"/>
    </source>
</evidence>
<dbReference type="GO" id="GO:0031145">
    <property type="term" value="P:anaphase-promoting complex-dependent catabolic process"/>
    <property type="evidence" value="ECO:0007669"/>
    <property type="project" value="TreeGrafter"/>
</dbReference>
<comment type="similarity">
    <text evidence="1">Belongs to the APC1 family.</text>
</comment>
<dbReference type="AlphaFoldDB" id="A0A4P9Z495"/>
<evidence type="ECO:0000313" key="5">
    <source>
        <dbReference type="EMBL" id="RKP27384.1"/>
    </source>
</evidence>
<dbReference type="InterPro" id="IPR011989">
    <property type="entry name" value="ARM-like"/>
</dbReference>
<evidence type="ECO:0000256" key="2">
    <source>
        <dbReference type="ARBA" id="ARBA00022618"/>
    </source>
</evidence>
<evidence type="ECO:0000313" key="6">
    <source>
        <dbReference type="Proteomes" id="UP000278143"/>
    </source>
</evidence>
<dbReference type="Gene3D" id="1.25.10.10">
    <property type="entry name" value="Leucine-rich Repeat Variant"/>
    <property type="match status" value="2"/>
</dbReference>
<name>A0A4P9Z495_9FUNG</name>
<dbReference type="GO" id="GO:0070979">
    <property type="term" value="P:protein K11-linked ubiquitination"/>
    <property type="evidence" value="ECO:0007669"/>
    <property type="project" value="TreeGrafter"/>
</dbReference>
<evidence type="ECO:0000256" key="3">
    <source>
        <dbReference type="ARBA" id="ARBA00022776"/>
    </source>
</evidence>
<gene>
    <name evidence="5" type="ORF">SYNPS1DRAFT_12755</name>
</gene>
<dbReference type="GO" id="GO:0005680">
    <property type="term" value="C:anaphase-promoting complex"/>
    <property type="evidence" value="ECO:0007669"/>
    <property type="project" value="InterPro"/>
</dbReference>
<dbReference type="GO" id="GO:0060090">
    <property type="term" value="F:molecular adaptor activity"/>
    <property type="evidence" value="ECO:0007669"/>
    <property type="project" value="TreeGrafter"/>
</dbReference>
<dbReference type="GO" id="GO:0007091">
    <property type="term" value="P:metaphase/anaphase transition of mitotic cell cycle"/>
    <property type="evidence" value="ECO:0007669"/>
    <property type="project" value="TreeGrafter"/>
</dbReference>
<organism evidence="5 6">
    <name type="scientific">Syncephalis pseudoplumigaleata</name>
    <dbReference type="NCBI Taxonomy" id="1712513"/>
    <lineage>
        <taxon>Eukaryota</taxon>
        <taxon>Fungi</taxon>
        <taxon>Fungi incertae sedis</taxon>
        <taxon>Zoopagomycota</taxon>
        <taxon>Zoopagomycotina</taxon>
        <taxon>Zoopagomycetes</taxon>
        <taxon>Zoopagales</taxon>
        <taxon>Piptocephalidaceae</taxon>
        <taxon>Syncephalis</taxon>
    </lineage>
</organism>
<dbReference type="GO" id="GO:0051301">
    <property type="term" value="P:cell division"/>
    <property type="evidence" value="ECO:0007669"/>
    <property type="project" value="UniProtKB-KW"/>
</dbReference>
<keyword evidence="3" id="KW-0498">Mitosis</keyword>
<dbReference type="Proteomes" id="UP000278143">
    <property type="component" value="Unassembled WGS sequence"/>
</dbReference>
<accession>A0A4P9Z495</accession>
<dbReference type="PANTHER" id="PTHR12827:SF3">
    <property type="entry name" value="ANAPHASE-PROMOTING COMPLEX SUBUNIT 1"/>
    <property type="match status" value="1"/>
</dbReference>
<keyword evidence="6" id="KW-1185">Reference proteome</keyword>
<dbReference type="PANTHER" id="PTHR12827">
    <property type="entry name" value="MEIOTIC CHECKPOINT REGULATOR TSG24 FAMILY MEMBER"/>
    <property type="match status" value="1"/>
</dbReference>
<dbReference type="OrthoDB" id="26401at2759"/>
<proteinExistence type="inferred from homology"/>
<sequence>MKVQPLSGTAADVDASADNVYDGAVVSDNEITRLRFKADQRVLEVQRLLQSARLVKLRVANTAELSDHALSEHHLEHVHRLADRTLSRPVGRALLTYATVCQVDPSRPCPIPRLEVAAKIIGHRTIIRLDETQLAAPTREWPEFHNGVAAGLRICPPCSIYATDAADAANTMAIDSSWISLNKPEELNSQYGGFLFGLGLNGHLRDLISWHSYSYLTAKNEVITAGLLMGLAASLCGTMNPKIGRLLNLHIPAILPRGGADLLPTSYLPAVSVVGMGLLYLGTSHRRMTEVMLQEVGRVERSGCDNDDARQESYTLAAGFALGFITLGQGDKASGLADLQMAHVLGRLDYAGSRAAASKLHQQQQPLNMLSTHGAIVALALLYLQTDNATVAARLAVPTTPFLLDQIRPDLLVLRTVCHHLILWHGIEPTLEWIQRQLPEYIRDEKENGTGQHRSSMQMAWCHIVAGICFAVGLRFAGTANEDASRVLSHYFNEFQQLTNKPGTSFEARMLKTAAREGLAIIAVAWSIVMAGTGDLATLKALRQLQHRVSADVHYGHHMASHMALGFLFLGGGRITLGRTPKATALLLCAAYPHWPSRPGDQRPHLQLLRHLWAMAVEPRCIVVREIASGRVCSLPLEIEVHHDATATTRWISLMSPGLLPELDCIRAIRLNGAVDTHFPVELSLQTQQYQFDPFSQTWTMLVQPATSRLLPVQPRLASTDAATTEKQVSMPSVAMSCRSATHPCVHACMWPIIVVAAPRTAIDQRLAQSRHARAIHGGIVAMRAR</sequence>
<keyword evidence="2" id="KW-0132">Cell division</keyword>
<dbReference type="InterPro" id="IPR024990">
    <property type="entry name" value="Apc1"/>
</dbReference>
<reference evidence="6" key="1">
    <citation type="journal article" date="2018" name="Nat. Microbiol.">
        <title>Leveraging single-cell genomics to expand the fungal tree of life.</title>
        <authorList>
            <person name="Ahrendt S.R."/>
            <person name="Quandt C.A."/>
            <person name="Ciobanu D."/>
            <person name="Clum A."/>
            <person name="Salamov A."/>
            <person name="Andreopoulos B."/>
            <person name="Cheng J.F."/>
            <person name="Woyke T."/>
            <person name="Pelin A."/>
            <person name="Henrissat B."/>
            <person name="Reynolds N.K."/>
            <person name="Benny G.L."/>
            <person name="Smith M.E."/>
            <person name="James T.Y."/>
            <person name="Grigoriev I.V."/>
        </authorList>
    </citation>
    <scope>NUCLEOTIDE SEQUENCE [LARGE SCALE GENOMIC DNA]</scope>
    <source>
        <strain evidence="6">Benny S71-1</strain>
    </source>
</reference>
<evidence type="ECO:0000256" key="1">
    <source>
        <dbReference type="ARBA" id="ARBA00010547"/>
    </source>
</evidence>
<dbReference type="EMBL" id="KZ989216">
    <property type="protein sequence ID" value="RKP27384.1"/>
    <property type="molecule type" value="Genomic_DNA"/>
</dbReference>